<gene>
    <name evidence="2" type="ORF">ACFSRY_00075</name>
</gene>
<comment type="caution">
    <text evidence="2">The sequence shown here is derived from an EMBL/GenBank/DDBJ whole genome shotgun (WGS) entry which is preliminary data.</text>
</comment>
<dbReference type="RefSeq" id="WP_377501958.1">
    <property type="nucleotide sequence ID" value="NZ_JBHULU010000001.1"/>
</dbReference>
<keyword evidence="3" id="KW-1185">Reference proteome</keyword>
<proteinExistence type="predicted"/>
<reference evidence="3" key="1">
    <citation type="journal article" date="2019" name="Int. J. Syst. Evol. Microbiol.">
        <title>The Global Catalogue of Microorganisms (GCM) 10K type strain sequencing project: providing services to taxonomists for standard genome sequencing and annotation.</title>
        <authorList>
            <consortium name="The Broad Institute Genomics Platform"/>
            <consortium name="The Broad Institute Genome Sequencing Center for Infectious Disease"/>
            <person name="Wu L."/>
            <person name="Ma J."/>
        </authorList>
    </citation>
    <scope>NUCLEOTIDE SEQUENCE [LARGE SCALE GENOMIC DNA]</scope>
    <source>
        <strain evidence="3">KCTC 42498</strain>
    </source>
</reference>
<sequence length="394" mass="44709">MKKIYILLFLLLSASPLFAQYETVVFNYDRAYFNEGQPLPAESNLMLTGKVGRNISLVELAIYRTPETRKEPLYTNIWKAHGANNTDNQFILPINYPLRGNEKYTLVLNYYTPASVRQQQQLMQQLTSALDAYIDQSFVVSKSSVELRKHPKNLRSDLNAIVNQGLDLYRNQINYDFNGFSDIVLDKLEQIDDLRLRKAKLNILAKKDDDARTLRLKYAQEQIEALKEMVNQEVAQYANTRLLVLVDSKKITDYATEKTRNVLSINVGYGGVYYSGDTDNFSSDTAPYAGISIPLGRAPFSSTFWSRSSISTGIFLKDLDFGDDNVATGPVVQRPVYVALGYRALPFVRINAGATVLQSDQEPTSISDFNVDRVYVRPFIGISLELNLWLDLNR</sequence>
<feature type="signal peptide" evidence="1">
    <location>
        <begin position="1"/>
        <end position="19"/>
    </location>
</feature>
<accession>A0ABW5IGB1</accession>
<feature type="chain" id="PRO_5047502591" evidence="1">
    <location>
        <begin position="20"/>
        <end position="394"/>
    </location>
</feature>
<evidence type="ECO:0000313" key="2">
    <source>
        <dbReference type="EMBL" id="MFD2512244.1"/>
    </source>
</evidence>
<keyword evidence="1" id="KW-0732">Signal</keyword>
<protein>
    <submittedName>
        <fullName evidence="2">Uncharacterized protein</fullName>
    </submittedName>
</protein>
<organism evidence="2 3">
    <name type="scientific">Pontibacter locisalis</name>
    <dbReference type="NCBI Taxonomy" id="1719035"/>
    <lineage>
        <taxon>Bacteria</taxon>
        <taxon>Pseudomonadati</taxon>
        <taxon>Bacteroidota</taxon>
        <taxon>Cytophagia</taxon>
        <taxon>Cytophagales</taxon>
        <taxon>Hymenobacteraceae</taxon>
        <taxon>Pontibacter</taxon>
    </lineage>
</organism>
<dbReference type="EMBL" id="JBHULU010000001">
    <property type="protein sequence ID" value="MFD2512244.1"/>
    <property type="molecule type" value="Genomic_DNA"/>
</dbReference>
<evidence type="ECO:0000256" key="1">
    <source>
        <dbReference type="SAM" id="SignalP"/>
    </source>
</evidence>
<name>A0ABW5IGB1_9BACT</name>
<evidence type="ECO:0000313" key="3">
    <source>
        <dbReference type="Proteomes" id="UP001597544"/>
    </source>
</evidence>
<dbReference type="Proteomes" id="UP001597544">
    <property type="component" value="Unassembled WGS sequence"/>
</dbReference>